<name>A0AAD9IW04_9ANNE</name>
<dbReference type="Gene3D" id="3.20.20.80">
    <property type="entry name" value="Glycosidases"/>
    <property type="match status" value="1"/>
</dbReference>
<dbReference type="Gene3D" id="2.60.40.1180">
    <property type="entry name" value="Golgi alpha-mannosidase II"/>
    <property type="match status" value="1"/>
</dbReference>
<evidence type="ECO:0000313" key="18">
    <source>
        <dbReference type="Proteomes" id="UP001208570"/>
    </source>
</evidence>
<evidence type="ECO:0000313" key="17">
    <source>
        <dbReference type="EMBL" id="KAK2141080.1"/>
    </source>
</evidence>
<keyword evidence="7 13" id="KW-0378">Hydrolase</keyword>
<dbReference type="Pfam" id="PF02806">
    <property type="entry name" value="Alpha-amylase_C"/>
    <property type="match status" value="1"/>
</dbReference>
<keyword evidence="11 13" id="KW-0326">Glycosidase</keyword>
<keyword evidence="14" id="KW-0732">Signal</keyword>
<comment type="similarity">
    <text evidence="4 12">Belongs to the glycosyl hydrolase 13 family.</text>
</comment>
<organism evidence="17 18">
    <name type="scientific">Paralvinella palmiformis</name>
    <dbReference type="NCBI Taxonomy" id="53620"/>
    <lineage>
        <taxon>Eukaryota</taxon>
        <taxon>Metazoa</taxon>
        <taxon>Spiralia</taxon>
        <taxon>Lophotrochozoa</taxon>
        <taxon>Annelida</taxon>
        <taxon>Polychaeta</taxon>
        <taxon>Sedentaria</taxon>
        <taxon>Canalipalpata</taxon>
        <taxon>Terebellida</taxon>
        <taxon>Terebelliformia</taxon>
        <taxon>Alvinellidae</taxon>
        <taxon>Paralvinella</taxon>
    </lineage>
</organism>
<dbReference type="InterPro" id="IPR017853">
    <property type="entry name" value="GH"/>
</dbReference>
<keyword evidence="9" id="KW-0868">Chloride</keyword>
<dbReference type="InterPro" id="IPR006046">
    <property type="entry name" value="Alpha_amylase"/>
</dbReference>
<evidence type="ECO:0000256" key="5">
    <source>
        <dbReference type="ARBA" id="ARBA00012595"/>
    </source>
</evidence>
<evidence type="ECO:0000259" key="15">
    <source>
        <dbReference type="SMART" id="SM00632"/>
    </source>
</evidence>
<dbReference type="InterPro" id="IPR006048">
    <property type="entry name" value="A-amylase/branching_C"/>
</dbReference>
<dbReference type="GO" id="GO:0005975">
    <property type="term" value="P:carbohydrate metabolic process"/>
    <property type="evidence" value="ECO:0007669"/>
    <property type="project" value="InterPro"/>
</dbReference>
<comment type="cofactor">
    <cofactor evidence="3">
        <name>chloride</name>
        <dbReference type="ChEBI" id="CHEBI:17996"/>
    </cofactor>
</comment>
<dbReference type="InterPro" id="IPR013780">
    <property type="entry name" value="Glyco_hydro_b"/>
</dbReference>
<evidence type="ECO:0000256" key="14">
    <source>
        <dbReference type="SAM" id="SignalP"/>
    </source>
</evidence>
<keyword evidence="18" id="KW-1185">Reference proteome</keyword>
<feature type="signal peptide" evidence="14">
    <location>
        <begin position="1"/>
        <end position="17"/>
    </location>
</feature>
<evidence type="ECO:0000256" key="7">
    <source>
        <dbReference type="ARBA" id="ARBA00022801"/>
    </source>
</evidence>
<evidence type="ECO:0000256" key="12">
    <source>
        <dbReference type="RuleBase" id="RU003615"/>
    </source>
</evidence>
<keyword evidence="8" id="KW-0106">Calcium</keyword>
<dbReference type="AlphaFoldDB" id="A0AAD9IW04"/>
<dbReference type="PRINTS" id="PR00110">
    <property type="entry name" value="ALPHAAMYLASE"/>
</dbReference>
<dbReference type="SUPFAM" id="SSF51445">
    <property type="entry name" value="(Trans)glycosidases"/>
    <property type="match status" value="1"/>
</dbReference>
<sequence length="496" mass="53951">MMRCLLVLAFSLSVGWAQYFGGYSCEDGRDVMVHLFEWKWSDIASNCHRLAQLGYCAVQVSPPHEHAVYANNDPPYPWWQRYQPVSYIVTSRSGDEAAFQNMVSTCNAAGVKIYVDTVINHMTAGGSGTGSAGSSWNGGDDYTNIGQDYPSVPFGPGDFNGADNCPSSSGNIDDYQNVDQVRNCRLVGLRDLRLGDDYPRDMVRGYMQKVIDWGVAGFRIDAAKHMWPGDLGSIYGGLSGSPFIYQEVIDQGGEPITAGEYTSMGRVTEFKYGLSLSDCVRAANGQKLAYLSNFGEDWGFIGGLSAVVFVDNHDNQRGHGGGGGVLTHKEPRDYKVANAFMLAWPYGYPRVMSSYSFENADAGPPSDGSGNTNDVQCFDGDWVCEHEWRQIHNMVGLHNAAVGEPVANWWDNGNMAIAFSRGAKAFVFINKEEFSVTQTFQTGLPAGEYCDVISCDGNLPPCTGGECLGSISVDDAGTATVTISNTDTDPIRAYHV</sequence>
<dbReference type="InterPro" id="IPR006047">
    <property type="entry name" value="GH13_cat_dom"/>
</dbReference>
<evidence type="ECO:0000256" key="4">
    <source>
        <dbReference type="ARBA" id="ARBA00008061"/>
    </source>
</evidence>
<evidence type="ECO:0000256" key="11">
    <source>
        <dbReference type="ARBA" id="ARBA00023295"/>
    </source>
</evidence>
<dbReference type="InterPro" id="IPR031319">
    <property type="entry name" value="A-amylase_C"/>
</dbReference>
<feature type="domain" description="Glycosyl hydrolase family 13 catalytic" evidence="16">
    <location>
        <begin position="30"/>
        <end position="398"/>
    </location>
</feature>
<dbReference type="EC" id="3.2.1.1" evidence="5 13"/>
<evidence type="ECO:0000256" key="6">
    <source>
        <dbReference type="ARBA" id="ARBA00022723"/>
    </source>
</evidence>
<evidence type="ECO:0000259" key="16">
    <source>
        <dbReference type="SMART" id="SM00642"/>
    </source>
</evidence>
<feature type="domain" description="Alpha-amylase C-terminal" evidence="15">
    <location>
        <begin position="407"/>
        <end position="496"/>
    </location>
</feature>
<dbReference type="EMBL" id="JAODUP010001168">
    <property type="protein sequence ID" value="KAK2141080.1"/>
    <property type="molecule type" value="Genomic_DNA"/>
</dbReference>
<keyword evidence="10 13" id="KW-0119">Carbohydrate metabolism</keyword>
<dbReference type="SMART" id="SM00632">
    <property type="entry name" value="Aamy_C"/>
    <property type="match status" value="1"/>
</dbReference>
<accession>A0AAD9IW04</accession>
<protein>
    <recommendedName>
        <fullName evidence="5 13">Alpha-amylase</fullName>
        <ecNumber evidence="5 13">3.2.1.1</ecNumber>
    </recommendedName>
</protein>
<comment type="cofactor">
    <cofactor evidence="2">
        <name>Ca(2+)</name>
        <dbReference type="ChEBI" id="CHEBI:29108"/>
    </cofactor>
</comment>
<evidence type="ECO:0000256" key="2">
    <source>
        <dbReference type="ARBA" id="ARBA00001913"/>
    </source>
</evidence>
<evidence type="ECO:0000256" key="9">
    <source>
        <dbReference type="ARBA" id="ARBA00023214"/>
    </source>
</evidence>
<evidence type="ECO:0000256" key="10">
    <source>
        <dbReference type="ARBA" id="ARBA00023277"/>
    </source>
</evidence>
<feature type="chain" id="PRO_5041985131" description="Alpha-amylase" evidence="14">
    <location>
        <begin position="18"/>
        <end position="496"/>
    </location>
</feature>
<dbReference type="CDD" id="cd11317">
    <property type="entry name" value="AmyAc_bac_euk_AmyA"/>
    <property type="match status" value="1"/>
</dbReference>
<dbReference type="SMART" id="SM00642">
    <property type="entry name" value="Aamy"/>
    <property type="match status" value="1"/>
</dbReference>
<evidence type="ECO:0000256" key="8">
    <source>
        <dbReference type="ARBA" id="ARBA00022837"/>
    </source>
</evidence>
<comment type="caution">
    <text evidence="17">The sequence shown here is derived from an EMBL/GenBank/DDBJ whole genome shotgun (WGS) entry which is preliminary data.</text>
</comment>
<keyword evidence="6" id="KW-0479">Metal-binding</keyword>
<proteinExistence type="inferred from homology"/>
<evidence type="ECO:0000256" key="3">
    <source>
        <dbReference type="ARBA" id="ARBA00001923"/>
    </source>
</evidence>
<dbReference type="SUPFAM" id="SSF51011">
    <property type="entry name" value="Glycosyl hydrolase domain"/>
    <property type="match status" value="1"/>
</dbReference>
<dbReference type="GO" id="GO:0046872">
    <property type="term" value="F:metal ion binding"/>
    <property type="evidence" value="ECO:0007669"/>
    <property type="project" value="UniProtKB-KW"/>
</dbReference>
<evidence type="ECO:0000256" key="1">
    <source>
        <dbReference type="ARBA" id="ARBA00000548"/>
    </source>
</evidence>
<dbReference type="PROSITE" id="PS51257">
    <property type="entry name" value="PROKAR_LIPOPROTEIN"/>
    <property type="match status" value="1"/>
</dbReference>
<dbReference type="GO" id="GO:0004556">
    <property type="term" value="F:alpha-amylase activity"/>
    <property type="evidence" value="ECO:0007669"/>
    <property type="project" value="UniProtKB-UniRule"/>
</dbReference>
<gene>
    <name evidence="17" type="ORF">LSH36_1168g00002</name>
</gene>
<evidence type="ECO:0000256" key="13">
    <source>
        <dbReference type="RuleBase" id="RU361134"/>
    </source>
</evidence>
<comment type="catalytic activity">
    <reaction evidence="1 13">
        <text>Endohydrolysis of (1-&gt;4)-alpha-D-glucosidic linkages in polysaccharides containing three or more (1-&gt;4)-alpha-linked D-glucose units.</text>
        <dbReference type="EC" id="3.2.1.1"/>
    </reaction>
</comment>
<dbReference type="PANTHER" id="PTHR43447">
    <property type="entry name" value="ALPHA-AMYLASE"/>
    <property type="match status" value="1"/>
</dbReference>
<dbReference type="Proteomes" id="UP001208570">
    <property type="component" value="Unassembled WGS sequence"/>
</dbReference>
<reference evidence="17" key="1">
    <citation type="journal article" date="2023" name="Mol. Biol. Evol.">
        <title>Third-Generation Sequencing Reveals the Adaptive Role of the Epigenome in Three Deep-Sea Polychaetes.</title>
        <authorList>
            <person name="Perez M."/>
            <person name="Aroh O."/>
            <person name="Sun Y."/>
            <person name="Lan Y."/>
            <person name="Juniper S.K."/>
            <person name="Young C.R."/>
            <person name="Angers B."/>
            <person name="Qian P.Y."/>
        </authorList>
    </citation>
    <scope>NUCLEOTIDE SEQUENCE</scope>
    <source>
        <strain evidence="17">P08H-3</strain>
    </source>
</reference>
<dbReference type="Pfam" id="PF00128">
    <property type="entry name" value="Alpha-amylase"/>
    <property type="match status" value="1"/>
</dbReference>